<keyword evidence="1" id="KW-0808">Transferase</keyword>
<dbReference type="OrthoDB" id="517356at2"/>
<sequence length="133" mass="13831">MDGVLRGVGVDIVEVARIERLLSRGRFAGRWFTVAEVTCCGLDGSPAVRFARLLATKEAAWKALGVAWQGGVPWAMLEVGFGDGVGPVLLRGQVAEAASSRGVGVIEAASGCDGHLAYAVAFAWTGDLQVTAE</sequence>
<protein>
    <submittedName>
        <fullName evidence="3">Holo-[acyl-carrier protein] synthase</fullName>
    </submittedName>
</protein>
<evidence type="ECO:0000259" key="2">
    <source>
        <dbReference type="Pfam" id="PF01648"/>
    </source>
</evidence>
<gene>
    <name evidence="3" type="ORF">SAMN04488242_2949</name>
</gene>
<dbReference type="AlphaFoldDB" id="A0A1G9N969"/>
<evidence type="ECO:0000256" key="1">
    <source>
        <dbReference type="ARBA" id="ARBA00022679"/>
    </source>
</evidence>
<evidence type="ECO:0000313" key="3">
    <source>
        <dbReference type="EMBL" id="SDL82425.1"/>
    </source>
</evidence>
<dbReference type="Pfam" id="PF01648">
    <property type="entry name" value="ACPS"/>
    <property type="match status" value="1"/>
</dbReference>
<dbReference type="RefSeq" id="WP_093253837.1">
    <property type="nucleotide sequence ID" value="NZ_FNGP01000007.1"/>
</dbReference>
<dbReference type="Gene3D" id="3.90.470.20">
    <property type="entry name" value="4'-phosphopantetheinyl transferase domain"/>
    <property type="match status" value="1"/>
</dbReference>
<name>A0A1G9N969_9ACTN</name>
<feature type="domain" description="4'-phosphopantetheinyl transferase" evidence="2">
    <location>
        <begin position="7"/>
        <end position="87"/>
    </location>
</feature>
<dbReference type="Proteomes" id="UP000199475">
    <property type="component" value="Unassembled WGS sequence"/>
</dbReference>
<dbReference type="SUPFAM" id="SSF56214">
    <property type="entry name" value="4'-phosphopantetheinyl transferase"/>
    <property type="match status" value="1"/>
</dbReference>
<dbReference type="InterPro" id="IPR037143">
    <property type="entry name" value="4-PPantetheinyl_Trfase_dom_sf"/>
</dbReference>
<proteinExistence type="predicted"/>
<dbReference type="GO" id="GO:0000287">
    <property type="term" value="F:magnesium ion binding"/>
    <property type="evidence" value="ECO:0007669"/>
    <property type="project" value="InterPro"/>
</dbReference>
<organism evidence="3 4">
    <name type="scientific">Tessaracoccus oleiagri</name>
    <dbReference type="NCBI Taxonomy" id="686624"/>
    <lineage>
        <taxon>Bacteria</taxon>
        <taxon>Bacillati</taxon>
        <taxon>Actinomycetota</taxon>
        <taxon>Actinomycetes</taxon>
        <taxon>Propionibacteriales</taxon>
        <taxon>Propionibacteriaceae</taxon>
        <taxon>Tessaracoccus</taxon>
    </lineage>
</organism>
<reference evidence="3 4" key="1">
    <citation type="submission" date="2016-10" db="EMBL/GenBank/DDBJ databases">
        <authorList>
            <person name="de Groot N.N."/>
        </authorList>
    </citation>
    <scope>NUCLEOTIDE SEQUENCE [LARGE SCALE GENOMIC DNA]</scope>
    <source>
        <strain evidence="3 4">CGMCC 1.9159</strain>
    </source>
</reference>
<dbReference type="InterPro" id="IPR008278">
    <property type="entry name" value="4-PPantetheinyl_Trfase_dom"/>
</dbReference>
<dbReference type="STRING" id="686624.SAMN04488242_2949"/>
<dbReference type="EMBL" id="FNGP01000007">
    <property type="protein sequence ID" value="SDL82425.1"/>
    <property type="molecule type" value="Genomic_DNA"/>
</dbReference>
<evidence type="ECO:0000313" key="4">
    <source>
        <dbReference type="Proteomes" id="UP000199475"/>
    </source>
</evidence>
<accession>A0A1G9N969</accession>
<dbReference type="GO" id="GO:0008897">
    <property type="term" value="F:holo-[acyl-carrier-protein] synthase activity"/>
    <property type="evidence" value="ECO:0007669"/>
    <property type="project" value="InterPro"/>
</dbReference>
<keyword evidence="4" id="KW-1185">Reference proteome</keyword>